<dbReference type="InterPro" id="IPR016181">
    <property type="entry name" value="Acyl_CoA_acyltransferase"/>
</dbReference>
<keyword evidence="4" id="KW-1185">Reference proteome</keyword>
<comment type="caution">
    <text evidence="3">The sequence shown here is derived from an EMBL/GenBank/DDBJ whole genome shotgun (WGS) entry which is preliminary data.</text>
</comment>
<evidence type="ECO:0000313" key="4">
    <source>
        <dbReference type="Proteomes" id="UP000017834"/>
    </source>
</evidence>
<dbReference type="Proteomes" id="UP000017834">
    <property type="component" value="Unassembled WGS sequence"/>
</dbReference>
<evidence type="ECO:0000256" key="1">
    <source>
        <dbReference type="ARBA" id="ARBA00022679"/>
    </source>
</evidence>
<dbReference type="Pfam" id="PF13508">
    <property type="entry name" value="Acetyltransf_7"/>
    <property type="match status" value="1"/>
</dbReference>
<dbReference type="EMBL" id="AXOM01000051">
    <property type="protein sequence ID" value="ESS56394.1"/>
    <property type="molecule type" value="Genomic_DNA"/>
</dbReference>
<evidence type="ECO:0000259" key="2">
    <source>
        <dbReference type="PROSITE" id="PS51186"/>
    </source>
</evidence>
<sequence length="146" mass="16507">MISIRAAELKDIPSLKRLFLQLGYKTESAGLEQRIREQHDTLCTLVAESEKEVCGVIVINFIMPVHENNLWALISALVIDESSRGQGVGQQLLIASERIAAIKKCSQIELSSSEKRVKAHKFYENNGYKEVRKRFVKLLTDLPPLD</sequence>
<evidence type="ECO:0000313" key="3">
    <source>
        <dbReference type="EMBL" id="ESS56394.1"/>
    </source>
</evidence>
<accession>A0ABN0Q353</accession>
<dbReference type="CDD" id="cd04301">
    <property type="entry name" value="NAT_SF"/>
    <property type="match status" value="1"/>
</dbReference>
<proteinExistence type="predicted"/>
<keyword evidence="1" id="KW-0808">Transferase</keyword>
<dbReference type="InterPro" id="IPR050769">
    <property type="entry name" value="NAT_camello-type"/>
</dbReference>
<dbReference type="PROSITE" id="PS51186">
    <property type="entry name" value="GNAT"/>
    <property type="match status" value="1"/>
</dbReference>
<organism evidence="3 4">
    <name type="scientific">Enterobacter cloacae S611</name>
    <dbReference type="NCBI Taxonomy" id="1399146"/>
    <lineage>
        <taxon>Bacteria</taxon>
        <taxon>Pseudomonadati</taxon>
        <taxon>Pseudomonadota</taxon>
        <taxon>Gammaproteobacteria</taxon>
        <taxon>Enterobacterales</taxon>
        <taxon>Enterobacteriaceae</taxon>
        <taxon>Enterobacter</taxon>
        <taxon>Enterobacter cloacae complex</taxon>
    </lineage>
</organism>
<gene>
    <name evidence="3" type="ORF">EDP2_343</name>
</gene>
<dbReference type="PANTHER" id="PTHR13947:SF37">
    <property type="entry name" value="LD18367P"/>
    <property type="match status" value="1"/>
</dbReference>
<dbReference type="SUPFAM" id="SSF55729">
    <property type="entry name" value="Acyl-CoA N-acyltransferases (Nat)"/>
    <property type="match status" value="1"/>
</dbReference>
<protein>
    <submittedName>
        <fullName evidence="3">Acetyltransferase family protein</fullName>
    </submittedName>
</protein>
<dbReference type="InterPro" id="IPR000182">
    <property type="entry name" value="GNAT_dom"/>
</dbReference>
<name>A0ABN0Q353_ENTCL</name>
<reference evidence="3 4" key="1">
    <citation type="journal article" date="2014" name="Genome Announc.">
        <title>Draft Genome Sequence of Enterobacter cloacae Strain S611.</title>
        <authorList>
            <person name="Wang D."/>
            <person name="Han C.S."/>
            <person name="Dichosa A.E."/>
            <person name="Gleasner C.D."/>
            <person name="Johnson S.L."/>
            <person name="Daligault H.E."/>
            <person name="Davenport K.W."/>
            <person name="Li P.E."/>
            <person name="Pierson E.A."/>
            <person name="Pierson L.S.III."/>
        </authorList>
    </citation>
    <scope>NUCLEOTIDE SEQUENCE [LARGE SCALE GENOMIC DNA]</scope>
    <source>
        <strain evidence="3 4">S611</strain>
    </source>
</reference>
<feature type="domain" description="N-acetyltransferase" evidence="2">
    <location>
        <begin position="2"/>
        <end position="146"/>
    </location>
</feature>
<dbReference type="Gene3D" id="3.40.630.30">
    <property type="match status" value="1"/>
</dbReference>
<dbReference type="PANTHER" id="PTHR13947">
    <property type="entry name" value="GNAT FAMILY N-ACETYLTRANSFERASE"/>
    <property type="match status" value="1"/>
</dbReference>